<reference evidence="1 2" key="1">
    <citation type="journal article" date="2020" name="Mol. Biol. Evol.">
        <title>Distinct Expression and Methylation Patterns for Genes with Different Fates following a Single Whole-Genome Duplication in Flowering Plants.</title>
        <authorList>
            <person name="Shi T."/>
            <person name="Rahmani R.S."/>
            <person name="Gugger P.F."/>
            <person name="Wang M."/>
            <person name="Li H."/>
            <person name="Zhang Y."/>
            <person name="Li Z."/>
            <person name="Wang Q."/>
            <person name="Van de Peer Y."/>
            <person name="Marchal K."/>
            <person name="Chen J."/>
        </authorList>
    </citation>
    <scope>NUCLEOTIDE SEQUENCE [LARGE SCALE GENOMIC DNA]</scope>
    <source>
        <tissue evidence="1">Leaf</tissue>
    </source>
</reference>
<gene>
    <name evidence="1" type="ORF">HUJ06_015574</name>
</gene>
<sequence>MTESHLPLWLSNNKQKGSKIISRITLSQPSLIIALELGCLGATYRHVNHL</sequence>
<name>A0A822ZC38_NELNU</name>
<proteinExistence type="predicted"/>
<accession>A0A822ZC38</accession>
<protein>
    <submittedName>
        <fullName evidence="1">Uncharacterized protein</fullName>
    </submittedName>
</protein>
<dbReference type="Proteomes" id="UP000607653">
    <property type="component" value="Unassembled WGS sequence"/>
</dbReference>
<evidence type="ECO:0000313" key="2">
    <source>
        <dbReference type="Proteomes" id="UP000607653"/>
    </source>
</evidence>
<evidence type="ECO:0000313" key="1">
    <source>
        <dbReference type="EMBL" id="DAD41251.1"/>
    </source>
</evidence>
<comment type="caution">
    <text evidence="1">The sequence shown here is derived from an EMBL/GenBank/DDBJ whole genome shotgun (WGS) entry which is preliminary data.</text>
</comment>
<keyword evidence="2" id="KW-1185">Reference proteome</keyword>
<organism evidence="1 2">
    <name type="scientific">Nelumbo nucifera</name>
    <name type="common">Sacred lotus</name>
    <dbReference type="NCBI Taxonomy" id="4432"/>
    <lineage>
        <taxon>Eukaryota</taxon>
        <taxon>Viridiplantae</taxon>
        <taxon>Streptophyta</taxon>
        <taxon>Embryophyta</taxon>
        <taxon>Tracheophyta</taxon>
        <taxon>Spermatophyta</taxon>
        <taxon>Magnoliopsida</taxon>
        <taxon>Proteales</taxon>
        <taxon>Nelumbonaceae</taxon>
        <taxon>Nelumbo</taxon>
    </lineage>
</organism>
<dbReference type="EMBL" id="DUZY01000005">
    <property type="protein sequence ID" value="DAD41251.1"/>
    <property type="molecule type" value="Genomic_DNA"/>
</dbReference>
<dbReference type="AlphaFoldDB" id="A0A822ZC38"/>